<dbReference type="PANTHER" id="PTHR34293">
    <property type="entry name" value="HTH-TYPE TRANSCRIPTIONAL REGULATOR TRMBL2"/>
    <property type="match status" value="1"/>
</dbReference>
<proteinExistence type="predicted"/>
<protein>
    <recommendedName>
        <fullName evidence="1">Transcription regulator TrmB N-terminal domain-containing protein</fullName>
    </recommendedName>
</protein>
<dbReference type="Gene3D" id="1.10.10.10">
    <property type="entry name" value="Winged helix-like DNA-binding domain superfamily/Winged helix DNA-binding domain"/>
    <property type="match status" value="1"/>
</dbReference>
<dbReference type="InterPro" id="IPR051797">
    <property type="entry name" value="TrmB-like"/>
</dbReference>
<gene>
    <name evidence="2" type="ORF">A3K52_04315</name>
</gene>
<comment type="caution">
    <text evidence="2">The sequence shown here is derived from an EMBL/GenBank/DDBJ whole genome shotgun (WGS) entry which is preliminary data.</text>
</comment>
<accession>A0A1F7L1J0</accession>
<organism evidence="2 3">
    <name type="scientific">Candidatus Roizmanbacteria bacterium RIFOXYD1_FULL_38_12</name>
    <dbReference type="NCBI Taxonomy" id="1802093"/>
    <lineage>
        <taxon>Bacteria</taxon>
        <taxon>Candidatus Roizmaniibacteriota</taxon>
    </lineage>
</organism>
<dbReference type="InterPro" id="IPR036388">
    <property type="entry name" value="WH-like_DNA-bd_sf"/>
</dbReference>
<dbReference type="InterPro" id="IPR002831">
    <property type="entry name" value="Tscrpt_reg_TrmB_N"/>
</dbReference>
<name>A0A1F7L1J0_9BACT</name>
<sequence>MSNIYKVLSSFGLSDNETKVYLEAIKHKEISPFKLARLTGIPRTTVYDVMMSLALKKLITIKTSQGLEKQQTWIIAKNPSILRETIFERKHDLTRLEVDIVDILSDLKGEYLAHENNAYMRFLPGIEGIKQAYSILKQLPPEVQIYYFDHMMPMDTLGKTYINQEVSQSLKGREHKKRVKTIMPLNDWTRHVLTYQYGRNKSYIDYHEYRYIENAVFNLAYDMYVFSDKVVMICAKDDEVWASVITSKLVSASFKSIFLTLWQIAAPVTKEFVEGLGENEFLREEKRRKK</sequence>
<dbReference type="EMBL" id="MGBR01000001">
    <property type="protein sequence ID" value="OGK73971.1"/>
    <property type="molecule type" value="Genomic_DNA"/>
</dbReference>
<reference evidence="2 3" key="1">
    <citation type="journal article" date="2016" name="Nat. Commun.">
        <title>Thousands of microbial genomes shed light on interconnected biogeochemical processes in an aquifer system.</title>
        <authorList>
            <person name="Anantharaman K."/>
            <person name="Brown C.T."/>
            <person name="Hug L.A."/>
            <person name="Sharon I."/>
            <person name="Castelle C.J."/>
            <person name="Probst A.J."/>
            <person name="Thomas B.C."/>
            <person name="Singh A."/>
            <person name="Wilkins M.J."/>
            <person name="Karaoz U."/>
            <person name="Brodie E.L."/>
            <person name="Williams K.H."/>
            <person name="Hubbard S.S."/>
            <person name="Banfield J.F."/>
        </authorList>
    </citation>
    <scope>NUCLEOTIDE SEQUENCE [LARGE SCALE GENOMIC DNA]</scope>
</reference>
<evidence type="ECO:0000313" key="2">
    <source>
        <dbReference type="EMBL" id="OGK73971.1"/>
    </source>
</evidence>
<evidence type="ECO:0000259" key="1">
    <source>
        <dbReference type="Pfam" id="PF01978"/>
    </source>
</evidence>
<dbReference type="Proteomes" id="UP000177050">
    <property type="component" value="Unassembled WGS sequence"/>
</dbReference>
<evidence type="ECO:0000313" key="3">
    <source>
        <dbReference type="Proteomes" id="UP000177050"/>
    </source>
</evidence>
<dbReference type="AlphaFoldDB" id="A0A1F7L1J0"/>
<dbReference type="PANTHER" id="PTHR34293:SF1">
    <property type="entry name" value="HTH-TYPE TRANSCRIPTIONAL REGULATOR TRMBL2"/>
    <property type="match status" value="1"/>
</dbReference>
<feature type="domain" description="Transcription regulator TrmB N-terminal" evidence="1">
    <location>
        <begin position="8"/>
        <end position="64"/>
    </location>
</feature>
<dbReference type="Pfam" id="PF01978">
    <property type="entry name" value="TrmB"/>
    <property type="match status" value="1"/>
</dbReference>